<name>A0ACB9N5M3_9MYRT</name>
<comment type="caution">
    <text evidence="1">The sequence shown here is derived from an EMBL/GenBank/DDBJ whole genome shotgun (WGS) entry which is preliminary data.</text>
</comment>
<dbReference type="Proteomes" id="UP001057402">
    <property type="component" value="Chromosome 8"/>
</dbReference>
<protein>
    <submittedName>
        <fullName evidence="1">Uncharacterized protein</fullName>
    </submittedName>
</protein>
<evidence type="ECO:0000313" key="1">
    <source>
        <dbReference type="EMBL" id="KAI4331308.1"/>
    </source>
</evidence>
<accession>A0ACB9N5M3</accession>
<organism evidence="1 2">
    <name type="scientific">Melastoma candidum</name>
    <dbReference type="NCBI Taxonomy" id="119954"/>
    <lineage>
        <taxon>Eukaryota</taxon>
        <taxon>Viridiplantae</taxon>
        <taxon>Streptophyta</taxon>
        <taxon>Embryophyta</taxon>
        <taxon>Tracheophyta</taxon>
        <taxon>Spermatophyta</taxon>
        <taxon>Magnoliopsida</taxon>
        <taxon>eudicotyledons</taxon>
        <taxon>Gunneridae</taxon>
        <taxon>Pentapetalae</taxon>
        <taxon>rosids</taxon>
        <taxon>malvids</taxon>
        <taxon>Myrtales</taxon>
        <taxon>Melastomataceae</taxon>
        <taxon>Melastomatoideae</taxon>
        <taxon>Melastomateae</taxon>
        <taxon>Melastoma</taxon>
    </lineage>
</organism>
<dbReference type="EMBL" id="CM042887">
    <property type="protein sequence ID" value="KAI4331308.1"/>
    <property type="molecule type" value="Genomic_DNA"/>
</dbReference>
<evidence type="ECO:0000313" key="2">
    <source>
        <dbReference type="Proteomes" id="UP001057402"/>
    </source>
</evidence>
<proteinExistence type="predicted"/>
<keyword evidence="2" id="KW-1185">Reference proteome</keyword>
<reference evidence="2" key="1">
    <citation type="journal article" date="2023" name="Front. Plant Sci.">
        <title>Chromosomal-level genome assembly of Melastoma candidum provides insights into trichome evolution.</title>
        <authorList>
            <person name="Zhong Y."/>
            <person name="Wu W."/>
            <person name="Sun C."/>
            <person name="Zou P."/>
            <person name="Liu Y."/>
            <person name="Dai S."/>
            <person name="Zhou R."/>
        </authorList>
    </citation>
    <scope>NUCLEOTIDE SEQUENCE [LARGE SCALE GENOMIC DNA]</scope>
</reference>
<gene>
    <name evidence="1" type="ORF">MLD38_029504</name>
</gene>
<sequence>MIPLGLLQGNSPSFHLFRNFVPDGAGGHLNSRGRRTAAELEVVMGTNILCQSQGIRFVDSRRSLNLSLLSSVKRGLRRSSYSVGVRVGFGVSCAMKSYKLSELAQTEVNGLKARPRIDFSSIFGVVNPIIDDVHSRGDAAVKEYTAKFDKVELDTIIDDVSSLPDPVLEERVKEAFDVAYDNIYAFHLAQKSHEQAVENMMGVRCKRVARCIGSVGLYVPGGTAVLPSTALMLAIPAQIAGCKTVVLATPPSRDGSICKVDPFPVPFKMNILP</sequence>